<dbReference type="InterPro" id="IPR024445">
    <property type="entry name" value="Tnp_ISXO2-like"/>
</dbReference>
<reference evidence="3 4" key="1">
    <citation type="submission" date="2018-09" db="EMBL/GenBank/DDBJ databases">
        <title>Paenibacillus SK2017-BO5.</title>
        <authorList>
            <person name="Piskunova J.V."/>
            <person name="Dubiley S.A."/>
            <person name="Severinov K.V."/>
        </authorList>
    </citation>
    <scope>NUCLEOTIDE SEQUENCE [LARGE SCALE GENOMIC DNA]</scope>
    <source>
        <strain evidence="3 4">BO5</strain>
    </source>
</reference>
<evidence type="ECO:0000313" key="4">
    <source>
        <dbReference type="Proteomes" id="UP000266177"/>
    </source>
</evidence>
<protein>
    <submittedName>
        <fullName evidence="3">Transposase</fullName>
    </submittedName>
</protein>
<gene>
    <name evidence="3" type="ORF">DQX05_00810</name>
</gene>
<feature type="domain" description="ISXO2-like transposase" evidence="2">
    <location>
        <begin position="223"/>
        <end position="263"/>
    </location>
</feature>
<evidence type="ECO:0000259" key="1">
    <source>
        <dbReference type="Pfam" id="PF12760"/>
    </source>
</evidence>
<name>A0A3A3GMT3_PANTH</name>
<evidence type="ECO:0000313" key="3">
    <source>
        <dbReference type="EMBL" id="RJG26610.1"/>
    </source>
</evidence>
<dbReference type="Pfam" id="PF12760">
    <property type="entry name" value="Zn_ribbon_IS1595"/>
    <property type="match status" value="1"/>
</dbReference>
<dbReference type="RefSeq" id="WP_119790043.1">
    <property type="nucleotide sequence ID" value="NZ_QYZD01000001.1"/>
</dbReference>
<dbReference type="InterPro" id="IPR024442">
    <property type="entry name" value="Transposase_Zn_ribbon"/>
</dbReference>
<dbReference type="EMBL" id="QYZD01000001">
    <property type="protein sequence ID" value="RJG26610.1"/>
    <property type="molecule type" value="Genomic_DNA"/>
</dbReference>
<dbReference type="OrthoDB" id="9769409at2"/>
<dbReference type="Proteomes" id="UP000266177">
    <property type="component" value="Unassembled WGS sequence"/>
</dbReference>
<evidence type="ECO:0000259" key="2">
    <source>
        <dbReference type="Pfam" id="PF12762"/>
    </source>
</evidence>
<proteinExistence type="predicted"/>
<sequence length="306" mass="34964">MIGWTNAGTLEELTGCFPTEDSCIPALFALKWPHGYRCPNCRHTRAYVIRTRRLPLYECSACQHQTSLTAGTIMEGSRTSLRKWIAAIWLVSRRDEGINAVKLSSIIEVTYKTAWAMLHKIRTAISCADEQEQLEHNVHGFIAYYGSSRQYSCFELTAQEHPLIVAASLAPDGQEQEYKMKLVNRQHMSGKLLLPSGCDDFIEQHVSALTAAISIIRQRFRVKHNSPLYTVFRRAKRWLCDTFRGISSKYLQHYLDEFCYRENTVARHAAGWGHLAKICCARNGARDRYLRRASSLRSHSRYTAAA</sequence>
<accession>A0A3A3GMT3</accession>
<dbReference type="AlphaFoldDB" id="A0A3A3GMT3"/>
<comment type="caution">
    <text evidence="3">The sequence shown here is derived from an EMBL/GenBank/DDBJ whole genome shotgun (WGS) entry which is preliminary data.</text>
</comment>
<dbReference type="Pfam" id="PF12762">
    <property type="entry name" value="DDE_Tnp_IS1595"/>
    <property type="match status" value="1"/>
</dbReference>
<organism evidence="3 4">
    <name type="scientific">Paenibacillus thiaminolyticus</name>
    <name type="common">Bacillus thiaminolyticus</name>
    <dbReference type="NCBI Taxonomy" id="49283"/>
    <lineage>
        <taxon>Bacteria</taxon>
        <taxon>Bacillati</taxon>
        <taxon>Bacillota</taxon>
        <taxon>Bacilli</taxon>
        <taxon>Bacillales</taxon>
        <taxon>Paenibacillaceae</taxon>
        <taxon>Paenibacillus</taxon>
    </lineage>
</organism>
<feature type="domain" description="Transposase zinc-ribbon" evidence="1">
    <location>
        <begin position="18"/>
        <end position="65"/>
    </location>
</feature>